<dbReference type="Pfam" id="PF03169">
    <property type="entry name" value="OPT"/>
    <property type="match status" value="1"/>
</dbReference>
<dbReference type="InterPro" id="IPR004813">
    <property type="entry name" value="OPT"/>
</dbReference>
<keyword evidence="10" id="KW-1185">Reference proteome</keyword>
<feature type="transmembrane region" description="Helical" evidence="8">
    <location>
        <begin position="218"/>
        <end position="236"/>
    </location>
</feature>
<feature type="transmembrane region" description="Helical" evidence="8">
    <location>
        <begin position="581"/>
        <end position="604"/>
    </location>
</feature>
<dbReference type="GeneID" id="64597221"/>
<feature type="transmembrane region" description="Helical" evidence="8">
    <location>
        <begin position="179"/>
        <end position="198"/>
    </location>
</feature>
<keyword evidence="4 8" id="KW-0812">Transmembrane</keyword>
<feature type="transmembrane region" description="Helical" evidence="8">
    <location>
        <begin position="116"/>
        <end position="134"/>
    </location>
</feature>
<dbReference type="GO" id="GO:0035673">
    <property type="term" value="F:oligopeptide transmembrane transporter activity"/>
    <property type="evidence" value="ECO:0007669"/>
    <property type="project" value="InterPro"/>
</dbReference>
<feature type="transmembrane region" description="Helical" evidence="8">
    <location>
        <begin position="345"/>
        <end position="363"/>
    </location>
</feature>
<protein>
    <submittedName>
        <fullName evidence="9">OPT oligopeptide transporter protein-domain-containing protein</fullName>
    </submittedName>
</protein>
<feature type="transmembrane region" description="Helical" evidence="8">
    <location>
        <begin position="464"/>
        <end position="484"/>
    </location>
</feature>
<dbReference type="AlphaFoldDB" id="A0A9P7AK06"/>
<dbReference type="PANTHER" id="PTHR31645:SF3">
    <property type="entry name" value="OLIGOPEPTIDE TRANSPORTER"/>
    <property type="match status" value="1"/>
</dbReference>
<feature type="transmembrane region" description="Helical" evidence="8">
    <location>
        <begin position="490"/>
        <end position="508"/>
    </location>
</feature>
<keyword evidence="3" id="KW-0813">Transport</keyword>
<evidence type="ECO:0000256" key="4">
    <source>
        <dbReference type="ARBA" id="ARBA00022692"/>
    </source>
</evidence>
<evidence type="ECO:0000256" key="1">
    <source>
        <dbReference type="ARBA" id="ARBA00004141"/>
    </source>
</evidence>
<feature type="transmembrane region" description="Helical" evidence="8">
    <location>
        <begin position="277"/>
        <end position="295"/>
    </location>
</feature>
<evidence type="ECO:0000313" key="10">
    <source>
        <dbReference type="Proteomes" id="UP000719766"/>
    </source>
</evidence>
<evidence type="ECO:0000313" key="9">
    <source>
        <dbReference type="EMBL" id="KAG1791106.1"/>
    </source>
</evidence>
<dbReference type="EMBL" id="JABBWE010000045">
    <property type="protein sequence ID" value="KAG1791106.1"/>
    <property type="molecule type" value="Genomic_DNA"/>
</dbReference>
<dbReference type="Proteomes" id="UP000719766">
    <property type="component" value="Unassembled WGS sequence"/>
</dbReference>
<dbReference type="RefSeq" id="XP_041158016.1">
    <property type="nucleotide sequence ID" value="XM_041303457.1"/>
</dbReference>
<sequence>MTSTRMGKHLTFENLMPDKSFHKSPDQYDPTSSLRDMISNGIHQSGISNPGDPASPEIKEKYSTSVTGDEISTVERNSQDDDSGELVSGGRFINTDDPFPLDPDSPVEERQLTIRALLVGCLLGAVISASNVYLGLKTGWTFGASLFGSIFGFAILKPFSTAAPSWLGGGYFGPKENNVCQSAASAAGSLGLLFTSGFPAAYQLGLLSASPRDDIGRLFTFTICCAFFGLAFSIPLRKFYILKLKLVFPSGVAAAYTIRSLHVGKHAATDAKKKTKALLISFGFAITLRIVSEYAPGLLWDWHIFYALNRVGWESLIAAESWGWIWEWTPAFIGAGMLTGINSSYSFLSGSFLAWAIIGPVIVHTGKAFGIPAATSIPGQMNYASMSLSDPINHPSPRYWLVWPGTLMLLCTSFTEVACNWKSIYSATRFAIGTLAQRFSGHSYEKNNEEEIVDPVPPEDRVPFWLWGGVLVASIVITCSVMGVQYGQNVGITILAIVFAFVFSFIGCESAGRTNINPVTSIGNASQLIFGGIGKGQGYSVQRGELLNSLSGMLALGAAEQAADMISDLKATHLLRASPKAVFCGQLTGAVVSIFMAAGVYIVFSTAYPCINDLTYTTCSFPTPDVQSWRAVGVAVSSSTLPIPPSSGYTAIGLGIAAVISVVMKHTVVPPKYHIWVPNFNAIGIGFIMNVCTYPLAMFFGSTIAFFWRRMFFSHYEMYCFAIAAGFIAGEGLGGIVNAVLTITGVSGAVYGTTVGCPGGLYCG</sequence>
<comment type="caution">
    <text evidence="9">The sequence shown here is derived from an EMBL/GenBank/DDBJ whole genome shotgun (WGS) entry which is preliminary data.</text>
</comment>
<dbReference type="GO" id="GO:0000329">
    <property type="term" value="C:fungal-type vacuole membrane"/>
    <property type="evidence" value="ECO:0007669"/>
    <property type="project" value="TreeGrafter"/>
</dbReference>
<evidence type="ECO:0000256" key="3">
    <source>
        <dbReference type="ARBA" id="ARBA00022448"/>
    </source>
</evidence>
<evidence type="ECO:0000256" key="8">
    <source>
        <dbReference type="SAM" id="Phobius"/>
    </source>
</evidence>
<evidence type="ECO:0000256" key="2">
    <source>
        <dbReference type="ARBA" id="ARBA00008807"/>
    </source>
</evidence>
<name>A0A9P7AK06_9AGAM</name>
<keyword evidence="5 8" id="KW-1133">Transmembrane helix</keyword>
<dbReference type="InterPro" id="IPR045035">
    <property type="entry name" value="YSL-like"/>
</dbReference>
<evidence type="ECO:0000256" key="6">
    <source>
        <dbReference type="ARBA" id="ARBA00023136"/>
    </source>
</evidence>
<organism evidence="9 10">
    <name type="scientific">Suillus plorans</name>
    <dbReference type="NCBI Taxonomy" id="116603"/>
    <lineage>
        <taxon>Eukaryota</taxon>
        <taxon>Fungi</taxon>
        <taxon>Dikarya</taxon>
        <taxon>Basidiomycota</taxon>
        <taxon>Agaricomycotina</taxon>
        <taxon>Agaricomycetes</taxon>
        <taxon>Agaricomycetidae</taxon>
        <taxon>Boletales</taxon>
        <taxon>Suillineae</taxon>
        <taxon>Suillaceae</taxon>
        <taxon>Suillus</taxon>
    </lineage>
</organism>
<dbReference type="PANTHER" id="PTHR31645">
    <property type="entry name" value="OLIGOPEPTIDE TRANSPORTER YGL114W-RELATED"/>
    <property type="match status" value="1"/>
</dbReference>
<feature type="transmembrane region" description="Helical" evidence="8">
    <location>
        <begin position="682"/>
        <end position="707"/>
    </location>
</feature>
<feature type="transmembrane region" description="Helical" evidence="8">
    <location>
        <begin position="719"/>
        <end position="741"/>
    </location>
</feature>
<comment type="similarity">
    <text evidence="2">Belongs to the oligopeptide OPT transporter family.</text>
</comment>
<gene>
    <name evidence="9" type="ORF">HD556DRAFT_1387567</name>
</gene>
<evidence type="ECO:0000256" key="5">
    <source>
        <dbReference type="ARBA" id="ARBA00022989"/>
    </source>
</evidence>
<keyword evidence="6 8" id="KW-0472">Membrane</keyword>
<proteinExistence type="inferred from homology"/>
<accession>A0A9P7AK06</accession>
<evidence type="ECO:0000256" key="7">
    <source>
        <dbReference type="SAM" id="MobiDB-lite"/>
    </source>
</evidence>
<comment type="subcellular location">
    <subcellularLocation>
        <location evidence="1">Membrane</location>
        <topology evidence="1">Multi-pass membrane protein</topology>
    </subcellularLocation>
</comment>
<dbReference type="OrthoDB" id="77405at2759"/>
<dbReference type="NCBIfam" id="TIGR00728">
    <property type="entry name" value="OPT_sfam"/>
    <property type="match status" value="1"/>
</dbReference>
<feature type="region of interest" description="Disordered" evidence="7">
    <location>
        <begin position="1"/>
        <end position="100"/>
    </location>
</feature>
<reference evidence="9" key="1">
    <citation type="journal article" date="2020" name="New Phytol.">
        <title>Comparative genomics reveals dynamic genome evolution in host specialist ectomycorrhizal fungi.</title>
        <authorList>
            <person name="Lofgren L.A."/>
            <person name="Nguyen N.H."/>
            <person name="Vilgalys R."/>
            <person name="Ruytinx J."/>
            <person name="Liao H.L."/>
            <person name="Branco S."/>
            <person name="Kuo A."/>
            <person name="LaButti K."/>
            <person name="Lipzen A."/>
            <person name="Andreopoulos W."/>
            <person name="Pangilinan J."/>
            <person name="Riley R."/>
            <person name="Hundley H."/>
            <person name="Na H."/>
            <person name="Barry K."/>
            <person name="Grigoriev I.V."/>
            <person name="Stajich J.E."/>
            <person name="Kennedy P.G."/>
        </authorList>
    </citation>
    <scope>NUCLEOTIDE SEQUENCE</scope>
    <source>
        <strain evidence="9">S12</strain>
    </source>
</reference>